<dbReference type="Gene3D" id="3.30.420.40">
    <property type="match status" value="2"/>
</dbReference>
<dbReference type="InterPro" id="IPR043129">
    <property type="entry name" value="ATPase_NBD"/>
</dbReference>
<dbReference type="GO" id="GO:0140662">
    <property type="term" value="F:ATP-dependent protein folding chaperone"/>
    <property type="evidence" value="ECO:0007669"/>
    <property type="project" value="InterPro"/>
</dbReference>
<evidence type="ECO:0000256" key="1">
    <source>
        <dbReference type="ARBA" id="ARBA00022741"/>
    </source>
</evidence>
<feature type="chain" id="PRO_5030973954" evidence="5">
    <location>
        <begin position="18"/>
        <end position="615"/>
    </location>
</feature>
<name>A0A7S0IRZ8_9EUKA</name>
<keyword evidence="1 3" id="KW-0547">Nucleotide-binding</keyword>
<feature type="transmembrane region" description="Helical" evidence="4">
    <location>
        <begin position="534"/>
        <end position="555"/>
    </location>
</feature>
<reference evidence="6" key="1">
    <citation type="submission" date="2021-01" db="EMBL/GenBank/DDBJ databases">
        <authorList>
            <person name="Corre E."/>
            <person name="Pelletier E."/>
            <person name="Niang G."/>
            <person name="Scheremetjew M."/>
            <person name="Finn R."/>
            <person name="Kale V."/>
            <person name="Holt S."/>
            <person name="Cochrane G."/>
            <person name="Meng A."/>
            <person name="Brown T."/>
            <person name="Cohen L."/>
        </authorList>
    </citation>
    <scope>NUCLEOTIDE SEQUENCE</scope>
    <source>
        <strain evidence="6">RCC1130</strain>
    </source>
</reference>
<dbReference type="InterPro" id="IPR018181">
    <property type="entry name" value="Heat_shock_70_CS"/>
</dbReference>
<keyword evidence="4" id="KW-1133">Transmembrane helix</keyword>
<comment type="similarity">
    <text evidence="3">Belongs to the heat shock protein 70 family.</text>
</comment>
<dbReference type="PRINTS" id="PR00301">
    <property type="entry name" value="HEATSHOCK70"/>
</dbReference>
<feature type="signal peptide" evidence="5">
    <location>
        <begin position="1"/>
        <end position="17"/>
    </location>
</feature>
<accession>A0A7S0IRZ8</accession>
<evidence type="ECO:0000256" key="2">
    <source>
        <dbReference type="ARBA" id="ARBA00022840"/>
    </source>
</evidence>
<dbReference type="PANTHER" id="PTHR19375">
    <property type="entry name" value="HEAT SHOCK PROTEIN 70KDA"/>
    <property type="match status" value="1"/>
</dbReference>
<keyword evidence="5" id="KW-0732">Signal</keyword>
<dbReference type="InterPro" id="IPR013126">
    <property type="entry name" value="Hsp_70_fam"/>
</dbReference>
<proteinExistence type="inferred from homology"/>
<evidence type="ECO:0000256" key="3">
    <source>
        <dbReference type="RuleBase" id="RU003322"/>
    </source>
</evidence>
<keyword evidence="2 3" id="KW-0067">ATP-binding</keyword>
<dbReference type="GO" id="GO:0005524">
    <property type="term" value="F:ATP binding"/>
    <property type="evidence" value="ECO:0007669"/>
    <property type="project" value="UniProtKB-KW"/>
</dbReference>
<dbReference type="AlphaFoldDB" id="A0A7S0IRZ8"/>
<keyword evidence="4" id="KW-0812">Transmembrane</keyword>
<evidence type="ECO:0000313" key="6">
    <source>
        <dbReference type="EMBL" id="CAD8530144.1"/>
    </source>
</evidence>
<organism evidence="6">
    <name type="scientific">Calcidiscus leptoporus</name>
    <dbReference type="NCBI Taxonomy" id="127549"/>
    <lineage>
        <taxon>Eukaryota</taxon>
        <taxon>Haptista</taxon>
        <taxon>Haptophyta</taxon>
        <taxon>Prymnesiophyceae</taxon>
        <taxon>Coccolithales</taxon>
        <taxon>Calcidiscaceae</taxon>
        <taxon>Calcidiscus</taxon>
    </lineage>
</organism>
<protein>
    <submittedName>
        <fullName evidence="6">Uncharacterized protein</fullName>
    </submittedName>
</protein>
<dbReference type="EMBL" id="HBER01010846">
    <property type="protein sequence ID" value="CAD8530144.1"/>
    <property type="molecule type" value="Transcribed_RNA"/>
</dbReference>
<keyword evidence="4" id="KW-0472">Membrane</keyword>
<dbReference type="Gene3D" id="3.90.640.10">
    <property type="entry name" value="Actin, Chain A, domain 4"/>
    <property type="match status" value="1"/>
</dbReference>
<dbReference type="PROSITE" id="PS00297">
    <property type="entry name" value="HSP70_1"/>
    <property type="match status" value="1"/>
</dbReference>
<evidence type="ECO:0000256" key="4">
    <source>
        <dbReference type="SAM" id="Phobius"/>
    </source>
</evidence>
<sequence>MLRSLAVLLALHTSTRAEVVLGIDLGTTNSVAYDGQATSAKQTVIGADFGFYGVRFARLDADGRVEPARFDAHLDQQKMPFATGFAASGELRFGHRAEPLAQQGHQRVFSAMKLVIGGARTSELFHLFNDAQLGGASVREDIVQLEGGPTRVLFLCAAVLQQGANVLTSDGIRMNATYVFTVPRHWNRTARERLVTTAQIAGLDVRLLNDAKALALSVQSVRNKRQQSGTKFLLVLDVGVTHSQCTLLSVGESKVEELLYKYSTTGGIDLDIAVARLVLSKAHVSIPTPKQVRRLLDCAKQAKEQLSLAEQITVDLDFLRPGLKVQIHRAELDKDVRNWTVQIFKPLHDVLTQIQDHEHEVDLICFTGGSAAQPRARSLWNELRRDNELLQVESGVRELQVKDGCVPAVHGATLHNHVRSTMDEADAGACSLDLSMRQNGVDWLRKQSQAVHNAEILEQHKCDLDARMIHYMKSPVDAFAICQRLVQDPRPDLNDLQSCSNFFEAATAFVNNLSSRAVNENVSKDLPAGHGDKIQAGAIIVAGGIAFLTVALTWAKHLDVTRRNRAATILQATMRRRQSCTVRQRRYAAALMLQSWMHRRVRRVNEINLNASGSE</sequence>
<gene>
    <name evidence="6" type="ORF">CLEP1334_LOCUS5396</name>
</gene>
<dbReference type="SUPFAM" id="SSF53067">
    <property type="entry name" value="Actin-like ATPase domain"/>
    <property type="match status" value="2"/>
</dbReference>
<evidence type="ECO:0000256" key="5">
    <source>
        <dbReference type="SAM" id="SignalP"/>
    </source>
</evidence>
<dbReference type="Pfam" id="PF00012">
    <property type="entry name" value="HSP70"/>
    <property type="match status" value="1"/>
</dbReference>